<organism evidence="2 3">
    <name type="scientific">Corynebacterium silvaticum</name>
    <dbReference type="NCBI Taxonomy" id="2320431"/>
    <lineage>
        <taxon>Bacteria</taxon>
        <taxon>Bacillati</taxon>
        <taxon>Actinomycetota</taxon>
        <taxon>Actinomycetes</taxon>
        <taxon>Mycobacteriales</taxon>
        <taxon>Corynebacteriaceae</taxon>
        <taxon>Corynebacterium</taxon>
    </lineage>
</organism>
<keyword evidence="2" id="KW-0378">Hydrolase</keyword>
<dbReference type="GO" id="GO:0016747">
    <property type="term" value="F:acyltransferase activity, transferring groups other than amino-acyl groups"/>
    <property type="evidence" value="ECO:0007669"/>
    <property type="project" value="TreeGrafter"/>
</dbReference>
<dbReference type="EMBL" id="CP021417">
    <property type="protein sequence ID" value="ARU46099.1"/>
    <property type="molecule type" value="Genomic_DNA"/>
</dbReference>
<keyword evidence="3" id="KW-1185">Reference proteome</keyword>
<dbReference type="InterPro" id="IPR029058">
    <property type="entry name" value="AB_hydrolase_fold"/>
</dbReference>
<keyword evidence="1" id="KW-0812">Transmembrane</keyword>
<dbReference type="AlphaFoldDB" id="A0A7Y4UPT9"/>
<feature type="transmembrane region" description="Helical" evidence="1">
    <location>
        <begin position="37"/>
        <end position="59"/>
    </location>
</feature>
<feature type="transmembrane region" description="Helical" evidence="1">
    <location>
        <begin position="13"/>
        <end position="30"/>
    </location>
</feature>
<dbReference type="Gene3D" id="3.40.50.1820">
    <property type="entry name" value="alpha/beta hydrolase"/>
    <property type="match status" value="1"/>
</dbReference>
<dbReference type="Proteomes" id="UP000195652">
    <property type="component" value="Chromosome"/>
</dbReference>
<evidence type="ECO:0000313" key="3">
    <source>
        <dbReference type="Proteomes" id="UP000195652"/>
    </source>
</evidence>
<dbReference type="RefSeq" id="WP_087453918.1">
    <property type="nucleotide sequence ID" value="NZ_CP021417.2"/>
</dbReference>
<name>A0A7Y4UPT9_9CORY</name>
<dbReference type="PANTHER" id="PTHR48098:SF1">
    <property type="entry name" value="DIACYLGLYCEROL ACYLTRANSFERASE_MYCOLYLTRANSFERASE AG85A"/>
    <property type="match status" value="1"/>
</dbReference>
<dbReference type="GeneID" id="75007790"/>
<keyword evidence="1" id="KW-0472">Membrane</keyword>
<feature type="transmembrane region" description="Helical" evidence="1">
    <location>
        <begin position="97"/>
        <end position="118"/>
    </location>
</feature>
<evidence type="ECO:0000313" key="2">
    <source>
        <dbReference type="EMBL" id="ARU46099.1"/>
    </source>
</evidence>
<accession>A0A7Y4UPT9</accession>
<dbReference type="PANTHER" id="PTHR48098">
    <property type="entry name" value="ENTEROCHELIN ESTERASE-RELATED"/>
    <property type="match status" value="1"/>
</dbReference>
<dbReference type="Pfam" id="PF00756">
    <property type="entry name" value="Esterase"/>
    <property type="match status" value="1"/>
</dbReference>
<keyword evidence="1" id="KW-1133">Transmembrane helix</keyword>
<evidence type="ECO:0000256" key="1">
    <source>
        <dbReference type="SAM" id="Phobius"/>
    </source>
</evidence>
<dbReference type="KEGG" id="csil:CBE74_05900"/>
<dbReference type="OrthoDB" id="3723842at2"/>
<reference evidence="2 3" key="3">
    <citation type="journal article" date="2020" name="Int. J. Syst. Evol. Microbiol.">
        <title>Corynebacterium silvaticum sp. nov., a unique group of NTTB corynebacteria in wild boar and roe deer.</title>
        <authorList>
            <person name="Dangel A."/>
            <person name="Berger A."/>
            <person name="Rau J."/>
            <person name="Eisenberg T."/>
            <person name="Kampfer P."/>
            <person name="Margos G."/>
            <person name="Contzen M."/>
            <person name="Busse H.J."/>
            <person name="Konrad R."/>
            <person name="Peters M."/>
            <person name="Sting R."/>
            <person name="Sing A."/>
        </authorList>
    </citation>
    <scope>NUCLEOTIDE SEQUENCE [LARGE SCALE GENOMIC DNA]</scope>
    <source>
        <strain evidence="2 3">PO100/5</strain>
    </source>
</reference>
<gene>
    <name evidence="2" type="ORF">CBE74_05900</name>
</gene>
<reference evidence="2 3" key="2">
    <citation type="journal article" date="2020" name="Antonie Van Leeuwenhoek">
        <title>Phylogenomic characterisation of a novel corynebacterial species pathogenic to animals.</title>
        <authorList>
            <person name="Moller J."/>
            <person name="Musella L."/>
            <person name="Melnikov V."/>
            <person name="Geissdorfer W."/>
            <person name="Burkovski A."/>
            <person name="Sangal V."/>
        </authorList>
    </citation>
    <scope>NUCLEOTIDE SEQUENCE [LARGE SCALE GENOMIC DNA]</scope>
    <source>
        <strain evidence="2 3">PO100/5</strain>
    </source>
</reference>
<dbReference type="SUPFAM" id="SSF53474">
    <property type="entry name" value="alpha/beta-Hydrolases"/>
    <property type="match status" value="1"/>
</dbReference>
<dbReference type="InterPro" id="IPR050583">
    <property type="entry name" value="Mycobacterial_A85_antigen"/>
</dbReference>
<reference evidence="2 3" key="4">
    <citation type="journal article" date="2020" name="PLoS ONE">
        <title>Taxonomic classification of strain PO100/5 shows a broader geographic distribution and genetic markers of the recently described Corynebacterium silvaticum.</title>
        <authorList>
            <person name="Viana M.V.C."/>
            <person name="Profeta R."/>
            <person name="da Silva A.L."/>
            <person name="Hurtado R."/>
            <person name="Cerqueira J.C."/>
            <person name="Ribeiro B.F.S."/>
            <person name="Almeida M.O."/>
            <person name="Morais-Rodrigues F."/>
            <person name="Soares S.C."/>
            <person name="Oliveira M."/>
            <person name="Tavares L."/>
            <person name="Figueiredo H."/>
            <person name="Wattam A.R."/>
            <person name="Barh D."/>
            <person name="Ghosh P."/>
            <person name="Silva A."/>
            <person name="Azevedo V."/>
        </authorList>
    </citation>
    <scope>NUCLEOTIDE SEQUENCE [LARGE SCALE GENOMIC DNA]</scope>
    <source>
        <strain evidence="2 3">PO100/5</strain>
    </source>
</reference>
<feature type="transmembrane region" description="Helical" evidence="1">
    <location>
        <begin position="71"/>
        <end position="90"/>
    </location>
</feature>
<reference evidence="2 3" key="1">
    <citation type="journal article" date="2014" name="BMC Vet. Res.">
        <title>First report of Corynebacterium pseudotuberculosis from caseous lymphadenitis lesions in Black Alentejano pig (Sus scrofa domesticus).</title>
        <authorList>
            <person name="Oliveira M."/>
            <person name="Barroco C."/>
            <person name="Mottola C."/>
            <person name="Santos R."/>
            <person name="Lemsaddek A."/>
            <person name="Tavares L."/>
            <person name="Semedo-Lemsaddek T."/>
        </authorList>
    </citation>
    <scope>NUCLEOTIDE SEQUENCE [LARGE SCALE GENOMIC DNA]</scope>
    <source>
        <strain evidence="2 3">PO100/5</strain>
    </source>
</reference>
<sequence length="414" mass="44923">MQFLKDISLTDPPVSWLIYGCGVIALWVVLRGLKSKRILVVSMIWAVTSVLVVIVSKYFIEVVWKPFPDAVLTNVYIAWGLVIFVFLCTLTHSGTRIATALAVLIAAVCAVGVTNIHYQTYPDVASLNPKPVAKEMSFDEFNATRRAPSDSSGETGAIVTVPLAGTSSGFPARDAIAYVPPAYWSQPETRLPVLVLMAGNPGQPSDWFESGQVGRVADHYQKTHGGVSPIVISVDGTATFTGNPICVDGPQHKVMTYMSKDVPALIKQKFRVNEDQRTWTVGGLSYGGTCSLQIMTNHPDSYGAFLNMSGQAEPTVGNHGDTVKQFFGGNEAAFQAVNPAQLLTTKRYDGIPGCFVAGQGDLLAQKELMHLNDLAMKAGMKTEYFTVEGGHDFKTWRNAIAQHFDWIAQRGGLS</sequence>
<protein>
    <submittedName>
        <fullName evidence="2">Alpha/beta hydrolase-fold protein</fullName>
    </submittedName>
</protein>
<proteinExistence type="predicted"/>
<dbReference type="InterPro" id="IPR000801">
    <property type="entry name" value="Esterase-like"/>
</dbReference>